<dbReference type="PROSITE" id="PS00187">
    <property type="entry name" value="TPP_ENZYMES"/>
    <property type="match status" value="1"/>
</dbReference>
<comment type="caution">
    <text evidence="8">The sequence shown here is derived from an EMBL/GenBank/DDBJ whole genome shotgun (WGS) entry which is preliminary data.</text>
</comment>
<gene>
    <name evidence="8" type="ORF">EAH82_20780</name>
</gene>
<evidence type="ECO:0000259" key="6">
    <source>
        <dbReference type="Pfam" id="PF02775"/>
    </source>
</evidence>
<dbReference type="InterPro" id="IPR000399">
    <property type="entry name" value="TPP-bd_CS"/>
</dbReference>
<feature type="domain" description="Thiamine pyrophosphate enzyme central" evidence="5">
    <location>
        <begin position="200"/>
        <end position="335"/>
    </location>
</feature>
<keyword evidence="3 4" id="KW-0786">Thiamine pyrophosphate</keyword>
<dbReference type="Pfam" id="PF02776">
    <property type="entry name" value="TPP_enzyme_N"/>
    <property type="match status" value="1"/>
</dbReference>
<sequence>MNIPNETRSGGDFLARTLHSYGVDHIFFVDAILRHTLAHAETHGIRRILAHSEKAAAYMADGFSRASRRPAVCMAQSVGAANLAAGLQDAHFAHSPVIALTGRQIATNQYRHAYQELPHEPLFSPVTKFTGKVETPFQLAHLVRHAFRVATSGLSGPVHLDVAGHVGNVADNWQTDEPVLSEQRHMRVPAHRARPEAQGLQDLADALLRARAPVLVVGAALMWSGGEAALRALAQHARLPVLCTLDAKAAMADLPALDMGVTGTYGTDGGNRFLSEADFVAFIGCDVGDQVTANWRLPARGVATAQVGVDAEDLGRNLPGALTLQADPRTALEELLALLPPGGHAQWLARGQQLKDQWWAQHAAALDSTAQPIRPERLMRELGVWLPTDAVVVADTGYASQWSGQLLQLKASSQTFLRAAGSLGWGFPASLGAKAACPDRPVVCLTGDGGFMYHLPELETAKRWGLHTITVVNNNGCLAQGLSSLRKAQIGGERMGDCYQFIQQDFADIARSFGCKGLSVTRPSELRAAFDEALESDLPVVIDVRSDPAALAPVPWMPAA</sequence>
<feature type="domain" description="Thiamine pyrophosphate enzyme N-terminal TPP-binding" evidence="7">
    <location>
        <begin position="9"/>
        <end position="117"/>
    </location>
</feature>
<dbReference type="GO" id="GO:0003984">
    <property type="term" value="F:acetolactate synthase activity"/>
    <property type="evidence" value="ECO:0007669"/>
    <property type="project" value="TreeGrafter"/>
</dbReference>
<evidence type="ECO:0000256" key="2">
    <source>
        <dbReference type="ARBA" id="ARBA00007812"/>
    </source>
</evidence>
<evidence type="ECO:0000313" key="8">
    <source>
        <dbReference type="EMBL" id="TPG23498.1"/>
    </source>
</evidence>
<dbReference type="SUPFAM" id="SSF52518">
    <property type="entry name" value="Thiamin diphosphate-binding fold (THDP-binding)"/>
    <property type="match status" value="2"/>
</dbReference>
<dbReference type="GO" id="GO:0030976">
    <property type="term" value="F:thiamine pyrophosphate binding"/>
    <property type="evidence" value="ECO:0007669"/>
    <property type="project" value="InterPro"/>
</dbReference>
<dbReference type="OrthoDB" id="2254214at2"/>
<evidence type="ECO:0000259" key="7">
    <source>
        <dbReference type="Pfam" id="PF02776"/>
    </source>
</evidence>
<dbReference type="CDD" id="cd07035">
    <property type="entry name" value="TPP_PYR_POX_like"/>
    <property type="match status" value="1"/>
</dbReference>
<dbReference type="InterPro" id="IPR029061">
    <property type="entry name" value="THDP-binding"/>
</dbReference>
<dbReference type="Gene3D" id="3.40.50.1220">
    <property type="entry name" value="TPP-binding domain"/>
    <property type="match status" value="1"/>
</dbReference>
<dbReference type="InterPro" id="IPR029035">
    <property type="entry name" value="DHS-like_NAD/FAD-binding_dom"/>
</dbReference>
<dbReference type="RefSeq" id="WP_140839646.1">
    <property type="nucleotide sequence ID" value="NZ_RCZI01000010.1"/>
</dbReference>
<dbReference type="GO" id="GO:0005948">
    <property type="term" value="C:acetolactate synthase complex"/>
    <property type="evidence" value="ECO:0007669"/>
    <property type="project" value="TreeGrafter"/>
</dbReference>
<accession>A0A502DDZ8</accession>
<feature type="domain" description="Thiamine pyrophosphate enzyme TPP-binding" evidence="6">
    <location>
        <begin position="395"/>
        <end position="544"/>
    </location>
</feature>
<reference evidence="8 9" key="1">
    <citation type="journal article" date="2019" name="Environ. Microbiol.">
        <title>Species interactions and distinct microbial communities in high Arctic permafrost affected cryosols are associated with the CH4 and CO2 gas fluxes.</title>
        <authorList>
            <person name="Altshuler I."/>
            <person name="Hamel J."/>
            <person name="Turney S."/>
            <person name="Magnuson E."/>
            <person name="Levesque R."/>
            <person name="Greer C."/>
            <person name="Whyte L.G."/>
        </authorList>
    </citation>
    <scope>NUCLEOTIDE SEQUENCE [LARGE SCALE GENOMIC DNA]</scope>
    <source>
        <strain evidence="8 9">S06.C</strain>
    </source>
</reference>
<evidence type="ECO:0000256" key="3">
    <source>
        <dbReference type="ARBA" id="ARBA00023052"/>
    </source>
</evidence>
<evidence type="ECO:0000256" key="1">
    <source>
        <dbReference type="ARBA" id="ARBA00001964"/>
    </source>
</evidence>
<dbReference type="PANTHER" id="PTHR18968:SF13">
    <property type="entry name" value="ACETOLACTATE SYNTHASE CATALYTIC SUBUNIT, MITOCHONDRIAL"/>
    <property type="match status" value="1"/>
</dbReference>
<dbReference type="InterPro" id="IPR012000">
    <property type="entry name" value="Thiamin_PyroP_enz_cen_dom"/>
</dbReference>
<comment type="cofactor">
    <cofactor evidence="1">
        <name>thiamine diphosphate</name>
        <dbReference type="ChEBI" id="CHEBI:58937"/>
    </cofactor>
</comment>
<evidence type="ECO:0000259" key="5">
    <source>
        <dbReference type="Pfam" id="PF00205"/>
    </source>
</evidence>
<dbReference type="InterPro" id="IPR012001">
    <property type="entry name" value="Thiamin_PyroP_enz_TPP-bd_dom"/>
</dbReference>
<dbReference type="Pfam" id="PF00205">
    <property type="entry name" value="TPP_enzyme_M"/>
    <property type="match status" value="1"/>
</dbReference>
<dbReference type="Proteomes" id="UP000319212">
    <property type="component" value="Unassembled WGS sequence"/>
</dbReference>
<dbReference type="GO" id="GO:0009099">
    <property type="term" value="P:L-valine biosynthetic process"/>
    <property type="evidence" value="ECO:0007669"/>
    <property type="project" value="TreeGrafter"/>
</dbReference>
<dbReference type="GO" id="GO:0000287">
    <property type="term" value="F:magnesium ion binding"/>
    <property type="evidence" value="ECO:0007669"/>
    <property type="project" value="InterPro"/>
</dbReference>
<dbReference type="SUPFAM" id="SSF52467">
    <property type="entry name" value="DHS-like NAD/FAD-binding domain"/>
    <property type="match status" value="1"/>
</dbReference>
<evidence type="ECO:0000313" key="9">
    <source>
        <dbReference type="Proteomes" id="UP000319212"/>
    </source>
</evidence>
<comment type="similarity">
    <text evidence="2 4">Belongs to the TPP enzyme family.</text>
</comment>
<dbReference type="EMBL" id="RCZI01000010">
    <property type="protein sequence ID" value="TPG23498.1"/>
    <property type="molecule type" value="Genomic_DNA"/>
</dbReference>
<protein>
    <submittedName>
        <fullName evidence="8">Thiamine pyrophosphate-binding protein</fullName>
    </submittedName>
</protein>
<dbReference type="Gene3D" id="3.40.50.970">
    <property type="match status" value="2"/>
</dbReference>
<proteinExistence type="inferred from homology"/>
<organism evidence="8 9">
    <name type="scientific">Variovorax guangxiensis</name>
    <dbReference type="NCBI Taxonomy" id="1775474"/>
    <lineage>
        <taxon>Bacteria</taxon>
        <taxon>Pseudomonadati</taxon>
        <taxon>Pseudomonadota</taxon>
        <taxon>Betaproteobacteria</taxon>
        <taxon>Burkholderiales</taxon>
        <taxon>Comamonadaceae</taxon>
        <taxon>Variovorax</taxon>
    </lineage>
</organism>
<dbReference type="InterPro" id="IPR011766">
    <property type="entry name" value="TPP_enzyme_TPP-bd"/>
</dbReference>
<dbReference type="GO" id="GO:0050660">
    <property type="term" value="F:flavin adenine dinucleotide binding"/>
    <property type="evidence" value="ECO:0007669"/>
    <property type="project" value="TreeGrafter"/>
</dbReference>
<dbReference type="InterPro" id="IPR045229">
    <property type="entry name" value="TPP_enz"/>
</dbReference>
<dbReference type="CDD" id="cd00568">
    <property type="entry name" value="TPP_enzymes"/>
    <property type="match status" value="1"/>
</dbReference>
<dbReference type="AlphaFoldDB" id="A0A502DDZ8"/>
<name>A0A502DDZ8_9BURK</name>
<dbReference type="PANTHER" id="PTHR18968">
    <property type="entry name" value="THIAMINE PYROPHOSPHATE ENZYMES"/>
    <property type="match status" value="1"/>
</dbReference>
<dbReference type="GO" id="GO:0009097">
    <property type="term" value="P:isoleucine biosynthetic process"/>
    <property type="evidence" value="ECO:0007669"/>
    <property type="project" value="TreeGrafter"/>
</dbReference>
<evidence type="ECO:0000256" key="4">
    <source>
        <dbReference type="RuleBase" id="RU362132"/>
    </source>
</evidence>
<dbReference type="Pfam" id="PF02775">
    <property type="entry name" value="TPP_enzyme_C"/>
    <property type="match status" value="1"/>
</dbReference>